<keyword evidence="1" id="KW-0812">Transmembrane</keyword>
<dbReference type="RefSeq" id="WP_205457908.1">
    <property type="nucleotide sequence ID" value="NZ_JAFHKK010000002.1"/>
</dbReference>
<dbReference type="EMBL" id="JAFHKK010000002">
    <property type="protein sequence ID" value="MBN2963470.1"/>
    <property type="molecule type" value="Genomic_DNA"/>
</dbReference>
<name>A0ABS2WPI7_9BACT</name>
<evidence type="ECO:0000313" key="2">
    <source>
        <dbReference type="EMBL" id="MBN2963470.1"/>
    </source>
</evidence>
<evidence type="ECO:0000313" key="3">
    <source>
        <dbReference type="Proteomes" id="UP000703590"/>
    </source>
</evidence>
<dbReference type="Proteomes" id="UP000703590">
    <property type="component" value="Unassembled WGS sequence"/>
</dbReference>
<feature type="transmembrane region" description="Helical" evidence="1">
    <location>
        <begin position="7"/>
        <end position="27"/>
    </location>
</feature>
<proteinExistence type="predicted"/>
<reference evidence="2 3" key="3">
    <citation type="submission" date="2021-02" db="EMBL/GenBank/DDBJ databases">
        <authorList>
            <person name="Merkel A.Y."/>
        </authorList>
    </citation>
    <scope>NUCLEOTIDE SEQUENCE [LARGE SCALE GENOMIC DNA]</scope>
    <source>
        <strain evidence="2 3">T05b</strain>
    </source>
</reference>
<evidence type="ECO:0000256" key="1">
    <source>
        <dbReference type="SAM" id="Phobius"/>
    </source>
</evidence>
<protein>
    <recommendedName>
        <fullName evidence="4">Motility integral membrane protein</fullName>
    </recommendedName>
</protein>
<keyword evidence="3" id="KW-1185">Reference proteome</keyword>
<reference evidence="3" key="2">
    <citation type="submission" date="2021-02" db="EMBL/GenBank/DDBJ databases">
        <title>Sulfurospirillum tamanensis sp. nov.</title>
        <authorList>
            <person name="Merkel A.Y."/>
        </authorList>
    </citation>
    <scope>NUCLEOTIDE SEQUENCE [LARGE SCALE GENOMIC DNA]</scope>
    <source>
        <strain evidence="3">T05b</strain>
    </source>
</reference>
<gene>
    <name evidence="2" type="ORF">JWV37_01625</name>
</gene>
<sequence length="119" mass="14211">MLKPENFIYFFTVCGFFIGLVFSLMLEAEPMDFLVYTLEITLFFYLFIHVVIMNFVDVRLAGKKLFDYKQYEEISGYFIHEIQERERRMETLIDPDAQHEPNVVHNMMRSHGNNKKKAA</sequence>
<feature type="transmembrane region" description="Helical" evidence="1">
    <location>
        <begin position="33"/>
        <end position="56"/>
    </location>
</feature>
<keyword evidence="1" id="KW-1133">Transmembrane helix</keyword>
<accession>A0ABS2WPI7</accession>
<organism evidence="2 3">
    <name type="scientific">Sulfurospirillum tamanense</name>
    <dbReference type="NCBI Taxonomy" id="2813362"/>
    <lineage>
        <taxon>Bacteria</taxon>
        <taxon>Pseudomonadati</taxon>
        <taxon>Campylobacterota</taxon>
        <taxon>Epsilonproteobacteria</taxon>
        <taxon>Campylobacterales</taxon>
        <taxon>Sulfurospirillaceae</taxon>
        <taxon>Sulfurospirillum</taxon>
    </lineage>
</organism>
<evidence type="ECO:0008006" key="4">
    <source>
        <dbReference type="Google" id="ProtNLM"/>
    </source>
</evidence>
<comment type="caution">
    <text evidence="2">The sequence shown here is derived from an EMBL/GenBank/DDBJ whole genome shotgun (WGS) entry which is preliminary data.</text>
</comment>
<keyword evidence="1" id="KW-0472">Membrane</keyword>
<reference evidence="2 3" key="1">
    <citation type="submission" date="2021-02" db="EMBL/GenBank/DDBJ databases">
        <title>Sulfurospirillum tamanensis sp. nov.</title>
        <authorList>
            <person name="Frolova A."/>
            <person name="Merkel A."/>
            <person name="Slobodkin A."/>
        </authorList>
    </citation>
    <scope>NUCLEOTIDE SEQUENCE [LARGE SCALE GENOMIC DNA]</scope>
    <source>
        <strain evidence="2 3">T05b</strain>
    </source>
</reference>